<organism evidence="1 2">
    <name type="scientific">Chitinophaga eiseniae</name>
    <dbReference type="NCBI Taxonomy" id="634771"/>
    <lineage>
        <taxon>Bacteria</taxon>
        <taxon>Pseudomonadati</taxon>
        <taxon>Bacteroidota</taxon>
        <taxon>Chitinophagia</taxon>
        <taxon>Chitinophagales</taxon>
        <taxon>Chitinophagaceae</taxon>
        <taxon>Chitinophaga</taxon>
    </lineage>
</organism>
<dbReference type="RefSeq" id="WP_168742069.1">
    <property type="nucleotide sequence ID" value="NZ_JABAHZ010000008.1"/>
</dbReference>
<gene>
    <name evidence="1" type="ORF">HGH91_26545</name>
</gene>
<keyword evidence="2" id="KW-1185">Reference proteome</keyword>
<reference evidence="1 2" key="1">
    <citation type="submission" date="2020-04" db="EMBL/GenBank/DDBJ databases">
        <authorList>
            <person name="Yin C."/>
        </authorList>
    </citation>
    <scope>NUCLEOTIDE SEQUENCE [LARGE SCALE GENOMIC DNA]</scope>
    <source>
        <strain evidence="1 2">Ak56</strain>
    </source>
</reference>
<name>A0A847SRK2_9BACT</name>
<dbReference type="AlphaFoldDB" id="A0A847SRK2"/>
<dbReference type="EMBL" id="JABAHZ010000008">
    <property type="protein sequence ID" value="NLR82205.1"/>
    <property type="molecule type" value="Genomic_DNA"/>
</dbReference>
<comment type="caution">
    <text evidence="1">The sequence shown here is derived from an EMBL/GenBank/DDBJ whole genome shotgun (WGS) entry which is preliminary data.</text>
</comment>
<evidence type="ECO:0000313" key="1">
    <source>
        <dbReference type="EMBL" id="NLR82205.1"/>
    </source>
</evidence>
<dbReference type="Proteomes" id="UP000552864">
    <property type="component" value="Unassembled WGS sequence"/>
</dbReference>
<proteinExistence type="predicted"/>
<protein>
    <submittedName>
        <fullName evidence="1">Uncharacterized protein</fullName>
    </submittedName>
</protein>
<sequence>MSTSDLLLPEVVCNHCGHITINSPEAQERTRNMLAENRWYAGFLELLLAIEEQLGIDYADEDFPAPFVTPRQLIAVTLQRCHHAITEQELIALITRLTGAPIANLDSPLPC</sequence>
<evidence type="ECO:0000313" key="2">
    <source>
        <dbReference type="Proteomes" id="UP000552864"/>
    </source>
</evidence>
<accession>A0A847SRK2</accession>